<accession>A0ABX1EBL3</accession>
<sequence length="201" mass="20421">GAAAPAAPPPLLVLFRHGGRRLGLPCARVAPARPGEPTLLPRLEAEPEALESAPLAEAVPPPAPEPLRTLLVCVAAGQAFALPVEEVLAVIPPVAPTPAPDGRLADFRGVAAHRGDVLPVLDAGARLGLADVLLDGWTEAPLLRLAGPRPVALAVSQVTGLRRIPERLIAAVASEGLVSAVATQGDAPLPICRAAVLGALR</sequence>
<dbReference type="InterPro" id="IPR036061">
    <property type="entry name" value="CheW-like_dom_sf"/>
</dbReference>
<reference evidence="2 3" key="1">
    <citation type="submission" date="2020-03" db="EMBL/GenBank/DDBJ databases">
        <title>Roseomonas selenitidurans sp. nov. isolated from urban soil.</title>
        <authorList>
            <person name="Liu H."/>
        </authorList>
    </citation>
    <scope>NUCLEOTIDE SEQUENCE [LARGE SCALE GENOMIC DNA]</scope>
    <source>
        <strain evidence="2 3">BU-1</strain>
    </source>
</reference>
<dbReference type="RefSeq" id="WP_168035317.1">
    <property type="nucleotide sequence ID" value="NZ_JAAVNE010000112.1"/>
</dbReference>
<keyword evidence="3" id="KW-1185">Reference proteome</keyword>
<evidence type="ECO:0000259" key="1">
    <source>
        <dbReference type="PROSITE" id="PS50851"/>
    </source>
</evidence>
<name>A0ABX1EBL3_9PROT</name>
<dbReference type="Proteomes" id="UP000787635">
    <property type="component" value="Unassembled WGS sequence"/>
</dbReference>
<protein>
    <submittedName>
        <fullName evidence="2">Chemotaxis protein CheW</fullName>
    </submittedName>
</protein>
<dbReference type="Gene3D" id="2.40.50.180">
    <property type="entry name" value="CheA-289, Domain 4"/>
    <property type="match status" value="1"/>
</dbReference>
<dbReference type="SMART" id="SM00260">
    <property type="entry name" value="CheW"/>
    <property type="match status" value="1"/>
</dbReference>
<dbReference type="PROSITE" id="PS50851">
    <property type="entry name" value="CHEW"/>
    <property type="match status" value="1"/>
</dbReference>
<dbReference type="Pfam" id="PF01584">
    <property type="entry name" value="CheW"/>
    <property type="match status" value="1"/>
</dbReference>
<dbReference type="SUPFAM" id="SSF50341">
    <property type="entry name" value="CheW-like"/>
    <property type="match status" value="1"/>
</dbReference>
<feature type="domain" description="CheW-like" evidence="1">
    <location>
        <begin position="66"/>
        <end position="201"/>
    </location>
</feature>
<proteinExistence type="predicted"/>
<evidence type="ECO:0000313" key="2">
    <source>
        <dbReference type="EMBL" id="NKC34624.1"/>
    </source>
</evidence>
<feature type="non-terminal residue" evidence="2">
    <location>
        <position position="1"/>
    </location>
</feature>
<evidence type="ECO:0000313" key="3">
    <source>
        <dbReference type="Proteomes" id="UP000787635"/>
    </source>
</evidence>
<dbReference type="EMBL" id="JAAVNE010000112">
    <property type="protein sequence ID" value="NKC34624.1"/>
    <property type="molecule type" value="Genomic_DNA"/>
</dbReference>
<dbReference type="InterPro" id="IPR002545">
    <property type="entry name" value="CheW-lke_dom"/>
</dbReference>
<comment type="caution">
    <text evidence="2">The sequence shown here is derived from an EMBL/GenBank/DDBJ whole genome shotgun (WGS) entry which is preliminary data.</text>
</comment>
<gene>
    <name evidence="2" type="ORF">HEQ75_27510</name>
</gene>
<organism evidence="2 3">
    <name type="scientific">Falsiroseomonas selenitidurans</name>
    <dbReference type="NCBI Taxonomy" id="2716335"/>
    <lineage>
        <taxon>Bacteria</taxon>
        <taxon>Pseudomonadati</taxon>
        <taxon>Pseudomonadota</taxon>
        <taxon>Alphaproteobacteria</taxon>
        <taxon>Acetobacterales</taxon>
        <taxon>Roseomonadaceae</taxon>
        <taxon>Falsiroseomonas</taxon>
    </lineage>
</organism>